<dbReference type="PIRSF" id="PIRSF015658">
    <property type="entry name" value="MmdB_OadB"/>
    <property type="match status" value="1"/>
</dbReference>
<organism evidence="14">
    <name type="scientific">Rhodopseudomonas palustris (strain BisB18)</name>
    <dbReference type="NCBI Taxonomy" id="316056"/>
    <lineage>
        <taxon>Bacteria</taxon>
        <taxon>Pseudomonadati</taxon>
        <taxon>Pseudomonadota</taxon>
        <taxon>Alphaproteobacteria</taxon>
        <taxon>Hyphomicrobiales</taxon>
        <taxon>Nitrobacteraceae</taxon>
        <taxon>Rhodopseudomonas</taxon>
    </lineage>
</organism>
<dbReference type="AlphaFoldDB" id="Q21AG7"/>
<dbReference type="OrthoDB" id="9783838at2"/>
<dbReference type="HOGENOM" id="CLU_036168_0_0_5"/>
<gene>
    <name evidence="14" type="ordered locus">RPC_1055</name>
</gene>
<feature type="transmembrane region" description="Helical" evidence="13">
    <location>
        <begin position="235"/>
        <end position="261"/>
    </location>
</feature>
<dbReference type="GO" id="GO:0016829">
    <property type="term" value="F:lyase activity"/>
    <property type="evidence" value="ECO:0007669"/>
    <property type="project" value="InterPro"/>
</dbReference>
<keyword evidence="12" id="KW-0813">Transport</keyword>
<evidence type="ECO:0000256" key="1">
    <source>
        <dbReference type="ARBA" id="ARBA00001959"/>
    </source>
</evidence>
<dbReference type="Pfam" id="PF03977">
    <property type="entry name" value="OAD_beta"/>
    <property type="match status" value="1"/>
</dbReference>
<evidence type="ECO:0000256" key="12">
    <source>
        <dbReference type="PIRNR" id="PIRNR015658"/>
    </source>
</evidence>
<name>Q21AG7_RHOPB</name>
<sequence length="404" mass="43444">MLQQLFTIFPGIATMFVQEPSIAFARVFLIVAGFFLAYLGFKRTLEPLIMVPMGVAMMCVNAGVMFLEGNHIGTLMLDPMISDPVKLVNEMQIYFLQPVYNFAFSNSLVACMLFFGIGSMSDISFILARPWAVMTCAIFAEMGTFVTLVIGYYCGLTPGEAAAVGTIGGADGPMVLFASLMMAKNLFVPISIIAYLYLSLTYAGYPYLMKFLVPKKYRGMDVEMEFPDVSQKAKFIFTIVSAALLCLLLPVASPLILSFFLGIAIKEAEIEVYQELLEKTITYMSTLMLGLVLGVLCEASTLLDSRVLILLVLGITALLVSGIGGLAGGWLVYLISKKAFNPLVGIAGISCVPTTAKLAQKIAAEENPYAMIFPVAMGANICGVIVSAIAVGIFASTIGLVAPH</sequence>
<keyword evidence="12" id="KW-0406">Ion transport</keyword>
<dbReference type="InterPro" id="IPR017558">
    <property type="entry name" value="Malonate_biotin"/>
</dbReference>
<dbReference type="GO" id="GO:0006814">
    <property type="term" value="P:sodium ion transport"/>
    <property type="evidence" value="ECO:0007669"/>
    <property type="project" value="UniProtKB-UniRule"/>
</dbReference>
<dbReference type="NCBIfam" id="TIGR03136">
    <property type="entry name" value="malonate_biotin"/>
    <property type="match status" value="1"/>
</dbReference>
<protein>
    <recommendedName>
        <fullName evidence="12">Carboxybiotin decarboxylase</fullName>
        <ecNumber evidence="12">7.2.4.1</ecNumber>
    </recommendedName>
</protein>
<evidence type="ECO:0000256" key="11">
    <source>
        <dbReference type="ARBA" id="ARBA00048176"/>
    </source>
</evidence>
<dbReference type="GO" id="GO:0015451">
    <property type="term" value="F:decarboxylation-driven active transmembrane transporter activity"/>
    <property type="evidence" value="ECO:0007669"/>
    <property type="project" value="UniProtKB-EC"/>
</dbReference>
<dbReference type="InterPro" id="IPR005661">
    <property type="entry name" value="OadB_MmdB"/>
</dbReference>
<evidence type="ECO:0000256" key="3">
    <source>
        <dbReference type="ARBA" id="ARBA00004651"/>
    </source>
</evidence>
<comment type="catalytic activity">
    <reaction evidence="11">
        <text>oxaloacetate + 2 Na(+)(in) + H(+) = pyruvate + 2 Na(+)(out) + CO2</text>
        <dbReference type="Rhea" id="RHEA:57724"/>
        <dbReference type="ChEBI" id="CHEBI:15361"/>
        <dbReference type="ChEBI" id="CHEBI:15378"/>
        <dbReference type="ChEBI" id="CHEBI:16452"/>
        <dbReference type="ChEBI" id="CHEBI:16526"/>
        <dbReference type="ChEBI" id="CHEBI:29101"/>
        <dbReference type="EC" id="7.2.4.2"/>
    </reaction>
</comment>
<evidence type="ECO:0000256" key="7">
    <source>
        <dbReference type="ARBA" id="ARBA00022692"/>
    </source>
</evidence>
<evidence type="ECO:0000256" key="2">
    <source>
        <dbReference type="ARBA" id="ARBA00003002"/>
    </source>
</evidence>
<comment type="catalytic activity">
    <reaction evidence="12">
        <text>N(6)-carboxybiotinyl-L-lysyl-[protein] + n Na(+)(in) + H(+) = N(6)-biotinyl-L-lysyl-[protein] + n Na(+)(out) + CO2</text>
        <dbReference type="Rhea" id="RHEA:43336"/>
        <dbReference type="Rhea" id="RHEA-COMP:10505"/>
        <dbReference type="Rhea" id="RHEA-COMP:10506"/>
        <dbReference type="ChEBI" id="CHEBI:15378"/>
        <dbReference type="ChEBI" id="CHEBI:16526"/>
        <dbReference type="ChEBI" id="CHEBI:29101"/>
        <dbReference type="ChEBI" id="CHEBI:83144"/>
        <dbReference type="ChEBI" id="CHEBI:83145"/>
        <dbReference type="EC" id="7.2.4.1"/>
    </reaction>
</comment>
<dbReference type="PANTHER" id="PTHR35806">
    <property type="entry name" value="OXALOACETATE DECARBOXYLASE BETA CHAIN 2"/>
    <property type="match status" value="1"/>
</dbReference>
<evidence type="ECO:0000256" key="8">
    <source>
        <dbReference type="ARBA" id="ARBA00022967"/>
    </source>
</evidence>
<evidence type="ECO:0000256" key="5">
    <source>
        <dbReference type="ARBA" id="ARBA00011869"/>
    </source>
</evidence>
<accession>Q21AG7</accession>
<evidence type="ECO:0000256" key="9">
    <source>
        <dbReference type="ARBA" id="ARBA00022989"/>
    </source>
</evidence>
<keyword evidence="12" id="KW-0915">Sodium</keyword>
<feature type="transmembrane region" description="Helical" evidence="13">
    <location>
        <begin position="48"/>
        <end position="67"/>
    </location>
</feature>
<evidence type="ECO:0000256" key="4">
    <source>
        <dbReference type="ARBA" id="ARBA00010924"/>
    </source>
</evidence>
<comment type="similarity">
    <text evidence="4">Belongs to the GcdB/MmdB/OadB family.</text>
</comment>
<comment type="subunit">
    <text evidence="5">Heterotrimer of an alpha, a beta and a gamma subunit.</text>
</comment>
<dbReference type="eggNOG" id="COG1883">
    <property type="taxonomic scope" value="Bacteria"/>
</dbReference>
<proteinExistence type="inferred from homology"/>
<dbReference type="RefSeq" id="WP_011471524.1">
    <property type="nucleotide sequence ID" value="NC_007925.1"/>
</dbReference>
<reference evidence="14" key="1">
    <citation type="submission" date="2006-03" db="EMBL/GenBank/DDBJ databases">
        <title>Complete sequence of Rhodopseudomonas palustris BisB18.</title>
        <authorList>
            <consortium name="US DOE Joint Genome Institute"/>
            <person name="Copeland A."/>
            <person name="Lucas S."/>
            <person name="Lapidus A."/>
            <person name="Barry K."/>
            <person name="Detter J.C."/>
            <person name="Glavina del Rio T."/>
            <person name="Hammon N."/>
            <person name="Israni S."/>
            <person name="Dalin E."/>
            <person name="Tice H."/>
            <person name="Pitluck S."/>
            <person name="Chain P."/>
            <person name="Malfatti S."/>
            <person name="Shin M."/>
            <person name="Vergez L."/>
            <person name="Schmutz J."/>
            <person name="Larimer F."/>
            <person name="Land M."/>
            <person name="Hauser L."/>
            <person name="Pelletier D.A."/>
            <person name="Kyrpides N."/>
            <person name="Anderson I."/>
            <person name="Oda Y."/>
            <person name="Harwood C.S."/>
            <person name="Richardson P."/>
        </authorList>
    </citation>
    <scope>NUCLEOTIDE SEQUENCE [LARGE SCALE GENOMIC DNA]</scope>
    <source>
        <strain evidence="14">BisB18</strain>
    </source>
</reference>
<feature type="transmembrane region" description="Helical" evidence="13">
    <location>
        <begin position="20"/>
        <end position="41"/>
    </location>
</feature>
<dbReference type="GO" id="GO:0005886">
    <property type="term" value="C:plasma membrane"/>
    <property type="evidence" value="ECO:0007669"/>
    <property type="project" value="UniProtKB-SubCell"/>
</dbReference>
<keyword evidence="6 12" id="KW-1003">Cell membrane</keyword>
<keyword evidence="9 13" id="KW-1133">Transmembrane helix</keyword>
<evidence type="ECO:0000256" key="10">
    <source>
        <dbReference type="ARBA" id="ARBA00023136"/>
    </source>
</evidence>
<keyword evidence="8" id="KW-1278">Translocase</keyword>
<comment type="function">
    <text evidence="12">Beta subunit of the biotin-dependent malonate decarboxylase multienzyme complex (EC 7.2.4.4). Acts as an integral membrane-bound carboxybiotin protein decarboxylase by releasing the carboxyl group of the carboxylated biotin carrier MADF. The free energy of the decarboxylation reaction is used to pump Na(+) out of the cell.</text>
</comment>
<keyword evidence="7 13" id="KW-0812">Transmembrane</keyword>
<dbReference type="EMBL" id="CP000301">
    <property type="protein sequence ID" value="ABD86619.1"/>
    <property type="molecule type" value="Genomic_DNA"/>
</dbReference>
<feature type="transmembrane region" description="Helical" evidence="13">
    <location>
        <begin position="99"/>
        <end position="119"/>
    </location>
</feature>
<comment type="subcellular location">
    <subcellularLocation>
        <location evidence="3">Cell membrane</location>
        <topology evidence="3">Multi-pass membrane protein</topology>
    </subcellularLocation>
</comment>
<feature type="transmembrane region" description="Helical" evidence="13">
    <location>
        <begin position="281"/>
        <end position="300"/>
    </location>
</feature>
<evidence type="ECO:0000256" key="6">
    <source>
        <dbReference type="ARBA" id="ARBA00022475"/>
    </source>
</evidence>
<keyword evidence="10 12" id="KW-0472">Membrane</keyword>
<dbReference type="STRING" id="316056.RPC_1055"/>
<feature type="transmembrane region" description="Helical" evidence="13">
    <location>
        <begin position="186"/>
        <end position="208"/>
    </location>
</feature>
<dbReference type="PANTHER" id="PTHR35806:SF1">
    <property type="entry name" value="OXALOACETATE DECARBOXYLASE BETA CHAIN 2"/>
    <property type="match status" value="1"/>
</dbReference>
<evidence type="ECO:0000313" key="14">
    <source>
        <dbReference type="EMBL" id="ABD86619.1"/>
    </source>
</evidence>
<evidence type="ECO:0000256" key="13">
    <source>
        <dbReference type="SAM" id="Phobius"/>
    </source>
</evidence>
<feature type="transmembrane region" description="Helical" evidence="13">
    <location>
        <begin position="131"/>
        <end position="153"/>
    </location>
</feature>
<feature type="transmembrane region" description="Helical" evidence="13">
    <location>
        <begin position="371"/>
        <end position="402"/>
    </location>
</feature>
<dbReference type="KEGG" id="rpc:RPC_1055"/>
<comment type="function">
    <text evidence="2">Catalyzes the decarboxylation of oxaloacetate coupled to Na(+) translocation.</text>
</comment>
<comment type="cofactor">
    <cofactor evidence="1">
        <name>Na(+)</name>
        <dbReference type="ChEBI" id="CHEBI:29101"/>
    </cofactor>
</comment>
<dbReference type="EC" id="7.2.4.1" evidence="12"/>
<keyword evidence="12" id="KW-0739">Sodium transport</keyword>
<feature type="transmembrane region" description="Helical" evidence="13">
    <location>
        <begin position="307"/>
        <end position="333"/>
    </location>
</feature>